<dbReference type="Proteomes" id="UP000824782">
    <property type="component" value="Unassembled WGS sequence"/>
</dbReference>
<proteinExistence type="predicted"/>
<protein>
    <submittedName>
        <fullName evidence="1">Uncharacterized protein</fullName>
    </submittedName>
</protein>
<name>A0AAV7DFA5_ENGPU</name>
<reference evidence="1" key="1">
    <citation type="thesis" date="2020" institute="ProQuest LLC" country="789 East Eisenhower Parkway, Ann Arbor, MI, USA">
        <title>Comparative Genomics and Chromosome Evolution.</title>
        <authorList>
            <person name="Mudd A.B."/>
        </authorList>
    </citation>
    <scope>NUCLEOTIDE SEQUENCE</scope>
    <source>
        <strain evidence="1">237g6f4</strain>
        <tissue evidence="1">Blood</tissue>
    </source>
</reference>
<comment type="caution">
    <text evidence="1">The sequence shown here is derived from an EMBL/GenBank/DDBJ whole genome shotgun (WGS) entry which is preliminary data.</text>
</comment>
<keyword evidence="2" id="KW-1185">Reference proteome</keyword>
<evidence type="ECO:0000313" key="1">
    <source>
        <dbReference type="EMBL" id="KAG8595604.1"/>
    </source>
</evidence>
<accession>A0AAV7DFA5</accession>
<sequence length="72" mass="7610">MACLTMTEIGITTVPTADPSGDTQINAPKPSEPGFHIFLYHALATGDKDYLALPPGEYIAEEISITAAKACE</sequence>
<gene>
    <name evidence="1" type="ORF">GDO81_001568</name>
</gene>
<evidence type="ECO:0000313" key="2">
    <source>
        <dbReference type="Proteomes" id="UP000824782"/>
    </source>
</evidence>
<dbReference type="AlphaFoldDB" id="A0AAV7DFA5"/>
<dbReference type="EMBL" id="WNYA01000001">
    <property type="protein sequence ID" value="KAG8595604.1"/>
    <property type="molecule type" value="Genomic_DNA"/>
</dbReference>
<organism evidence="1 2">
    <name type="scientific">Engystomops pustulosus</name>
    <name type="common">Tungara frog</name>
    <name type="synonym">Physalaemus pustulosus</name>
    <dbReference type="NCBI Taxonomy" id="76066"/>
    <lineage>
        <taxon>Eukaryota</taxon>
        <taxon>Metazoa</taxon>
        <taxon>Chordata</taxon>
        <taxon>Craniata</taxon>
        <taxon>Vertebrata</taxon>
        <taxon>Euteleostomi</taxon>
        <taxon>Amphibia</taxon>
        <taxon>Batrachia</taxon>
        <taxon>Anura</taxon>
        <taxon>Neobatrachia</taxon>
        <taxon>Hyloidea</taxon>
        <taxon>Leptodactylidae</taxon>
        <taxon>Leiuperinae</taxon>
        <taxon>Engystomops</taxon>
    </lineage>
</organism>